<accession>A0A9P1GIG8</accession>
<dbReference type="Gene3D" id="1.25.40.10">
    <property type="entry name" value="Tetratricopeptide repeat domain"/>
    <property type="match status" value="1"/>
</dbReference>
<sequence length="156" mass="16880">MPMALRGVVLCLLDTGHGRTAIEAAKRLHALKQSDAEANLLLAEAMLAGGQAPPPECLKAVPSNPRLRSRLMMAQAKVALVEEDFKKALNLALEAVRMETNEGGDVKAMLVLAEVRIQFADYEAALRALSSAEQALRKEQRAVARPLLDRALEKAT</sequence>
<dbReference type="GO" id="GO:0034044">
    <property type="term" value="C:exomer complex"/>
    <property type="evidence" value="ECO:0007669"/>
    <property type="project" value="UniProtKB-ARBA"/>
</dbReference>
<dbReference type="GO" id="GO:0006893">
    <property type="term" value="P:Golgi to plasma membrane transport"/>
    <property type="evidence" value="ECO:0007669"/>
    <property type="project" value="UniProtKB-ARBA"/>
</dbReference>
<comment type="caution">
    <text evidence="1">The sequence shown here is derived from an EMBL/GenBank/DDBJ whole genome shotgun (WGS) entry which is preliminary data.</text>
</comment>
<evidence type="ECO:0000313" key="1">
    <source>
        <dbReference type="EMBL" id="CAI4014995.1"/>
    </source>
</evidence>
<dbReference type="EMBL" id="CAMXCT010006511">
    <property type="protein sequence ID" value="CAI4014995.1"/>
    <property type="molecule type" value="Genomic_DNA"/>
</dbReference>
<evidence type="ECO:0000313" key="3">
    <source>
        <dbReference type="Proteomes" id="UP001152797"/>
    </source>
</evidence>
<organism evidence="1">
    <name type="scientific">Cladocopium goreaui</name>
    <dbReference type="NCBI Taxonomy" id="2562237"/>
    <lineage>
        <taxon>Eukaryota</taxon>
        <taxon>Sar</taxon>
        <taxon>Alveolata</taxon>
        <taxon>Dinophyceae</taxon>
        <taxon>Suessiales</taxon>
        <taxon>Symbiodiniaceae</taxon>
        <taxon>Cladocopium</taxon>
    </lineage>
</organism>
<dbReference type="SUPFAM" id="SSF48452">
    <property type="entry name" value="TPR-like"/>
    <property type="match status" value="1"/>
</dbReference>
<dbReference type="Proteomes" id="UP001152797">
    <property type="component" value="Unassembled WGS sequence"/>
</dbReference>
<dbReference type="EMBL" id="CAMXCT020006511">
    <property type="protein sequence ID" value="CAL1168370.1"/>
    <property type="molecule type" value="Genomic_DNA"/>
</dbReference>
<reference evidence="1" key="1">
    <citation type="submission" date="2022-10" db="EMBL/GenBank/DDBJ databases">
        <authorList>
            <person name="Chen Y."/>
            <person name="Dougan E. K."/>
            <person name="Chan C."/>
            <person name="Rhodes N."/>
            <person name="Thang M."/>
        </authorList>
    </citation>
    <scope>NUCLEOTIDE SEQUENCE</scope>
</reference>
<dbReference type="AlphaFoldDB" id="A0A9P1GIG8"/>
<dbReference type="OrthoDB" id="433143at2759"/>
<gene>
    <name evidence="1" type="ORF">C1SCF055_LOCUS39851</name>
</gene>
<dbReference type="InterPro" id="IPR015374">
    <property type="entry name" value="ChAPs"/>
</dbReference>
<evidence type="ECO:0000313" key="2">
    <source>
        <dbReference type="EMBL" id="CAL4802307.1"/>
    </source>
</evidence>
<protein>
    <submittedName>
        <fullName evidence="1">Uncharacterized protein</fullName>
    </submittedName>
</protein>
<keyword evidence="3" id="KW-1185">Reference proteome</keyword>
<proteinExistence type="predicted"/>
<dbReference type="InterPro" id="IPR011990">
    <property type="entry name" value="TPR-like_helical_dom_sf"/>
</dbReference>
<dbReference type="EMBL" id="CAMXCT030006511">
    <property type="protein sequence ID" value="CAL4802307.1"/>
    <property type="molecule type" value="Genomic_DNA"/>
</dbReference>
<name>A0A9P1GIG8_9DINO</name>
<dbReference type="Pfam" id="PF09295">
    <property type="entry name" value="ChAPs"/>
    <property type="match status" value="1"/>
</dbReference>
<reference evidence="2 3" key="2">
    <citation type="submission" date="2024-05" db="EMBL/GenBank/DDBJ databases">
        <authorList>
            <person name="Chen Y."/>
            <person name="Shah S."/>
            <person name="Dougan E. K."/>
            <person name="Thang M."/>
            <person name="Chan C."/>
        </authorList>
    </citation>
    <scope>NUCLEOTIDE SEQUENCE [LARGE SCALE GENOMIC DNA]</scope>
</reference>